<dbReference type="Proteomes" id="UP000070133">
    <property type="component" value="Unassembled WGS sequence"/>
</dbReference>
<feature type="compositionally biased region" description="Polar residues" evidence="1">
    <location>
        <begin position="75"/>
        <end position="97"/>
    </location>
</feature>
<dbReference type="EMBL" id="LFZN01000008">
    <property type="protein sequence ID" value="KXT06140.1"/>
    <property type="molecule type" value="Genomic_DNA"/>
</dbReference>
<evidence type="ECO:0000256" key="2">
    <source>
        <dbReference type="SAM" id="Phobius"/>
    </source>
</evidence>
<feature type="region of interest" description="Disordered" evidence="1">
    <location>
        <begin position="54"/>
        <end position="106"/>
    </location>
</feature>
<keyword evidence="4" id="KW-1185">Reference proteome</keyword>
<dbReference type="AlphaFoldDB" id="A0A139HUK0"/>
<gene>
    <name evidence="3" type="ORF">AC578_1350</name>
</gene>
<dbReference type="PROSITE" id="PS51257">
    <property type="entry name" value="PROKAR_LIPOPROTEIN"/>
    <property type="match status" value="1"/>
</dbReference>
<name>A0A139HUK0_9PEZI</name>
<feature type="region of interest" description="Disordered" evidence="1">
    <location>
        <begin position="139"/>
        <end position="163"/>
    </location>
</feature>
<evidence type="ECO:0000313" key="3">
    <source>
        <dbReference type="EMBL" id="KXT06140.1"/>
    </source>
</evidence>
<keyword evidence="2" id="KW-1133">Transmembrane helix</keyword>
<keyword evidence="2" id="KW-0472">Membrane</keyword>
<comment type="caution">
    <text evidence="3">The sequence shown here is derived from an EMBL/GenBank/DDBJ whole genome shotgun (WGS) entry which is preliminary data.</text>
</comment>
<evidence type="ECO:0000313" key="4">
    <source>
        <dbReference type="Proteomes" id="UP000070133"/>
    </source>
</evidence>
<organism evidence="3 4">
    <name type="scientific">Pseudocercospora eumusae</name>
    <dbReference type="NCBI Taxonomy" id="321146"/>
    <lineage>
        <taxon>Eukaryota</taxon>
        <taxon>Fungi</taxon>
        <taxon>Dikarya</taxon>
        <taxon>Ascomycota</taxon>
        <taxon>Pezizomycotina</taxon>
        <taxon>Dothideomycetes</taxon>
        <taxon>Dothideomycetidae</taxon>
        <taxon>Mycosphaerellales</taxon>
        <taxon>Mycosphaerellaceae</taxon>
        <taxon>Pseudocercospora</taxon>
    </lineage>
</organism>
<reference evidence="3 4" key="1">
    <citation type="submission" date="2015-07" db="EMBL/GenBank/DDBJ databases">
        <title>Comparative genomics of the Sigatoka disease complex on banana suggests a link between parallel evolutionary changes in Pseudocercospora fijiensis and Pseudocercospora eumusae and increased virulence on the banana host.</title>
        <authorList>
            <person name="Chang T.-C."/>
            <person name="Salvucci A."/>
            <person name="Crous P.W."/>
            <person name="Stergiopoulos I."/>
        </authorList>
    </citation>
    <scope>NUCLEOTIDE SEQUENCE [LARGE SCALE GENOMIC DNA]</scope>
    <source>
        <strain evidence="3 4">CBS 114824</strain>
    </source>
</reference>
<protein>
    <submittedName>
        <fullName evidence="3">Uncharacterized protein</fullName>
    </submittedName>
</protein>
<accession>A0A139HUK0</accession>
<evidence type="ECO:0000256" key="1">
    <source>
        <dbReference type="SAM" id="MobiDB-lite"/>
    </source>
</evidence>
<feature type="transmembrane region" description="Helical" evidence="2">
    <location>
        <begin position="28"/>
        <end position="49"/>
    </location>
</feature>
<sequence>MSASPTRASASHPCAPHQATALSGSINIWFACFPHIVAAILTFAAIFSLSHQTRHFHQPPNLPPERQDIHRHQNRSSTLQINSPATSTRNSNFSKPTTRNDSDEFRITTASASRCTGSERHRDLVARCEARYPASSEHRHESVMEISGGGQEPLGGTTWGRSNRRDGTPNRLFRHTCFSDWLSVVTPGLNGDRVAEFPAAGARKGQVKAVANLLCSGSYSYERSDFPTAGARKGQVKAVANLLFWLEPSDVSVGIYPRTPSGLQPASHVAEFPTAGARKGQVKAVANLLFWLEPSDVSVGIYPRTPSGLQPASLGKENAKGRATIRKTSAFINSHIKSNHDLQHHIATFDTPAYYDFTTFIIHDFDSTLV</sequence>
<proteinExistence type="predicted"/>
<keyword evidence="2" id="KW-0812">Transmembrane</keyword>